<dbReference type="KEGG" id="vg:10359221"/>
<keyword evidence="2" id="KW-1185">Reference proteome</keyword>
<evidence type="ECO:0000313" key="2">
    <source>
        <dbReference type="Proteomes" id="UP000000331"/>
    </source>
</evidence>
<protein>
    <submittedName>
        <fullName evidence="1">Gp190</fullName>
    </submittedName>
</protein>
<accession>D9J0Y8</accession>
<sequence>MNRTIKRAVKRVLRSVNEKVNPEDYHLPLPEPVPLVRTTTPKQVQKIYARQVVSAPAYDNYEEWQKEAVKRNVVRAMLPEIEETVRINVIYNPEHDEQVVNAVLEVVSPIIEE</sequence>
<dbReference type="RefSeq" id="YP_004301524.1">
    <property type="nucleotide sequence ID" value="NC_015253.1"/>
</dbReference>
<dbReference type="OrthoDB" id="41148at10239"/>
<dbReference type="EMBL" id="HM242243">
    <property type="protein sequence ID" value="ADJ53225.1"/>
    <property type="molecule type" value="Genomic_DNA"/>
</dbReference>
<reference evidence="1 2" key="1">
    <citation type="journal article" date="2010" name="J. Bacteriol.">
        <title>Brochothrix thermosphacta bacteriophages feature heterogeneous and highly mosaic genomes and utilize unique prophage insertion sites.</title>
        <authorList>
            <person name="Kilcher S."/>
            <person name="Loessner M.J."/>
            <person name="Klumpp J."/>
        </authorList>
    </citation>
    <scope>NUCLEOTIDE SEQUENCE [LARGE SCALE GENOMIC DNA]</scope>
</reference>
<organism evidence="1 2">
    <name type="scientific">Brochothrix phage A9</name>
    <dbReference type="NCBI Taxonomy" id="857312"/>
    <lineage>
        <taxon>Viruses</taxon>
        <taxon>Duplodnaviria</taxon>
        <taxon>Heunggongvirae</taxon>
        <taxon>Uroviricota</taxon>
        <taxon>Caudoviricetes</taxon>
        <taxon>Herelleviridae</taxon>
        <taxon>Klumppvirus</taxon>
        <taxon>Klumppvirus A9</taxon>
    </lineage>
</organism>
<name>D9J0Y8_9CAUD</name>
<evidence type="ECO:0000313" key="1">
    <source>
        <dbReference type="EMBL" id="ADJ53225.1"/>
    </source>
</evidence>
<proteinExistence type="predicted"/>
<dbReference type="GeneID" id="10359221"/>
<dbReference type="Proteomes" id="UP000000331">
    <property type="component" value="Segment"/>
</dbReference>